<evidence type="ECO:0000256" key="9">
    <source>
        <dbReference type="SAM" id="MobiDB-lite"/>
    </source>
</evidence>
<evidence type="ECO:0000256" key="6">
    <source>
        <dbReference type="ARBA" id="ARBA00023136"/>
    </source>
</evidence>
<evidence type="ECO:0000256" key="3">
    <source>
        <dbReference type="ARBA" id="ARBA00022475"/>
    </source>
</evidence>
<dbReference type="AlphaFoldDB" id="M4ST25"/>
<sequence>KDIWCSLRISERAGKVKLEAKASGETLKTATDAGHLSLYMEHPETIEKLGKIEEAGSKPDGSDQTLPETFQGQKLASCKAAAQHIKGLPSIETNKLKAAADKSNLVASKVNATLNKIKSVVQQKKDFFSSSSGATAASAAEQALAKALYGATGRAEALRNLGSGSNRAGLCGTSATTTGTAATQSLAATLICVCASDGTTGGGNTGCLTTKTADLNFTGSPVNVATVWTEIEGKCKTEAPAKEQYTAADLEHLVLEIEHSLHEPHGSAGKIGYLGATESGNAANSCDGELTAGKCACAFFQGTGNGPGKPAWVTHLKDETREQRTSEDINALNLLAEAQIQSLNETLTNLLQLTAIPTQQVAFRNNPVETADTEKARTAEEKEKECNAAGDDKTECENLKEKECVFNEDAKKCELKKVKAEL</sequence>
<proteinExistence type="predicted"/>
<evidence type="ECO:0000256" key="5">
    <source>
        <dbReference type="ARBA" id="ARBA00022729"/>
    </source>
</evidence>
<organism evidence="11">
    <name type="scientific">Trypanosoma brucei</name>
    <dbReference type="NCBI Taxonomy" id="5691"/>
    <lineage>
        <taxon>Eukaryota</taxon>
        <taxon>Discoba</taxon>
        <taxon>Euglenozoa</taxon>
        <taxon>Kinetoplastea</taxon>
        <taxon>Metakinetoplastina</taxon>
        <taxon>Trypanosomatida</taxon>
        <taxon>Trypanosomatidae</taxon>
        <taxon>Trypanosoma</taxon>
    </lineage>
</organism>
<protein>
    <submittedName>
        <fullName evidence="11">Variant surface glycoprotein 3100</fullName>
    </submittedName>
</protein>
<evidence type="ECO:0000256" key="2">
    <source>
        <dbReference type="ARBA" id="ARBA00004609"/>
    </source>
</evidence>
<feature type="non-terminal residue" evidence="11">
    <location>
        <position position="1"/>
    </location>
</feature>
<dbReference type="Pfam" id="PF13206">
    <property type="entry name" value="VSG_B"/>
    <property type="match status" value="1"/>
</dbReference>
<reference evidence="11" key="2">
    <citation type="journal article" date="2014" name="Mol. Biochem. Parasitol.">
        <title>Capturing the variant surface glycoprotein repertoire (the VSGnome) of Trypanosoma brucei Lister 427.</title>
        <authorList>
            <person name="Cross G.A."/>
            <person name="Kim H.S."/>
            <person name="Wickstead B."/>
        </authorList>
    </citation>
    <scope>NUCLEOTIDE SEQUENCE</scope>
    <source>
        <strain evidence="11">Lister 427</strain>
    </source>
</reference>
<keyword evidence="8" id="KW-0449">Lipoprotein</keyword>
<evidence type="ECO:0000313" key="11">
    <source>
        <dbReference type="EMBL" id="AGH59144.1"/>
    </source>
</evidence>
<comment type="subcellular location">
    <subcellularLocation>
        <location evidence="2">Cell membrane</location>
        <topology evidence="2">Lipid-anchor</topology>
        <topology evidence="2">GPI-anchor</topology>
    </subcellularLocation>
</comment>
<reference evidence="11" key="1">
    <citation type="submission" date="2013-02" db="EMBL/GenBank/DDBJ databases">
        <authorList>
            <person name="Cross G.A.M."/>
            <person name="Kim H.-S."/>
            <person name="Wickstead B."/>
        </authorList>
    </citation>
    <scope>NUCLEOTIDE SEQUENCE</scope>
    <source>
        <strain evidence="11">Lister 427</strain>
    </source>
</reference>
<name>M4ST25_9TRYP</name>
<dbReference type="InterPro" id="IPR025932">
    <property type="entry name" value="Trypano_VSG_B_N_dom"/>
</dbReference>
<feature type="region of interest" description="Disordered" evidence="9">
    <location>
        <begin position="372"/>
        <end position="392"/>
    </location>
</feature>
<dbReference type="GO" id="GO:0098552">
    <property type="term" value="C:side of membrane"/>
    <property type="evidence" value="ECO:0007669"/>
    <property type="project" value="UniProtKB-KW"/>
</dbReference>
<dbReference type="VEuPathDB" id="TriTrypDB:Tb427_000465100"/>
<keyword evidence="5" id="KW-0732">Signal</keyword>
<accession>M4ST25</accession>
<evidence type="ECO:0000259" key="10">
    <source>
        <dbReference type="Pfam" id="PF13206"/>
    </source>
</evidence>
<evidence type="ECO:0000256" key="4">
    <source>
        <dbReference type="ARBA" id="ARBA00022622"/>
    </source>
</evidence>
<dbReference type="GO" id="GO:0005886">
    <property type="term" value="C:plasma membrane"/>
    <property type="evidence" value="ECO:0007669"/>
    <property type="project" value="UniProtKB-SubCell"/>
</dbReference>
<feature type="domain" description="Trypanosome variant surface glycoprotein B-type N-terminal" evidence="10">
    <location>
        <begin position="25"/>
        <end position="340"/>
    </location>
</feature>
<keyword evidence="7" id="KW-0325">Glycoprotein</keyword>
<dbReference type="EMBL" id="KC611713">
    <property type="protein sequence ID" value="AGH59144.1"/>
    <property type="molecule type" value="Genomic_DNA"/>
</dbReference>
<comment type="function">
    <text evidence="1">VSG forms a coat on the surface of the parasite. The trypanosome evades the immune response of the host by expressing a series of antigenically distinct VSGs from an estimated 1000 VSG genes.</text>
</comment>
<keyword evidence="6" id="KW-0472">Membrane</keyword>
<keyword evidence="3" id="KW-1003">Cell membrane</keyword>
<evidence type="ECO:0000256" key="1">
    <source>
        <dbReference type="ARBA" id="ARBA00002523"/>
    </source>
</evidence>
<keyword evidence="4" id="KW-0336">GPI-anchor</keyword>
<evidence type="ECO:0000256" key="7">
    <source>
        <dbReference type="ARBA" id="ARBA00023180"/>
    </source>
</evidence>
<evidence type="ECO:0000256" key="8">
    <source>
        <dbReference type="ARBA" id="ARBA00023288"/>
    </source>
</evidence>